<accession>A0ABW5Z9V9</accession>
<dbReference type="InterPro" id="IPR052735">
    <property type="entry name" value="NAD_biosynth-regulator"/>
</dbReference>
<dbReference type="InterPro" id="IPR027417">
    <property type="entry name" value="P-loop_NTPase"/>
</dbReference>
<dbReference type="SUPFAM" id="SSF53448">
    <property type="entry name" value="Nucleotide-diphospho-sugar transferases"/>
    <property type="match status" value="1"/>
</dbReference>
<dbReference type="Pfam" id="PF14134">
    <property type="entry name" value="DUF4301"/>
    <property type="match status" value="1"/>
</dbReference>
<feature type="domain" description="DUF4301" evidence="2">
    <location>
        <begin position="194"/>
        <end position="693"/>
    </location>
</feature>
<evidence type="ECO:0000313" key="3">
    <source>
        <dbReference type="EMBL" id="MFD2908913.1"/>
    </source>
</evidence>
<name>A0ABW5Z9V9_9FLAO</name>
<comment type="caution">
    <text evidence="3">The sequence shown here is derived from an EMBL/GenBank/DDBJ whole genome shotgun (WGS) entry which is preliminary data.</text>
</comment>
<dbReference type="RefSeq" id="WP_379806875.1">
    <property type="nucleotide sequence ID" value="NZ_JBHUOL010000012.1"/>
</dbReference>
<feature type="domain" description="NadR/Ttd14 AAA" evidence="1">
    <location>
        <begin position="14"/>
        <end position="170"/>
    </location>
</feature>
<keyword evidence="4" id="KW-1185">Reference proteome</keyword>
<gene>
    <name evidence="3" type="ORF">ACFSX9_09205</name>
</gene>
<dbReference type="PANTHER" id="PTHR37512:SF1">
    <property type="entry name" value="NADR_TTD14 AAA DOMAIN-CONTAINING PROTEIN"/>
    <property type="match status" value="1"/>
</dbReference>
<dbReference type="EMBL" id="JBHUOL010000012">
    <property type="protein sequence ID" value="MFD2908913.1"/>
    <property type="molecule type" value="Genomic_DNA"/>
</dbReference>
<dbReference type="InterPro" id="IPR038727">
    <property type="entry name" value="NadR/Ttd14_AAA_dom"/>
</dbReference>
<evidence type="ECO:0000313" key="4">
    <source>
        <dbReference type="Proteomes" id="UP001597549"/>
    </source>
</evidence>
<dbReference type="Pfam" id="PF13521">
    <property type="entry name" value="AAA_28"/>
    <property type="match status" value="1"/>
</dbReference>
<dbReference type="InterPro" id="IPR029044">
    <property type="entry name" value="Nucleotide-diphossugar_trans"/>
</dbReference>
<dbReference type="InterPro" id="IPR025393">
    <property type="entry name" value="DUF4301"/>
</dbReference>
<proteinExistence type="predicted"/>
<evidence type="ECO:0000259" key="2">
    <source>
        <dbReference type="Pfam" id="PF14134"/>
    </source>
</evidence>
<dbReference type="Gene3D" id="3.40.50.300">
    <property type="entry name" value="P-loop containing nucleotide triphosphate hydrolases"/>
    <property type="match status" value="1"/>
</dbReference>
<sequence length="698" mass="80186">MEEEFKQIATDIIKIAMYGPESTGKTTLSTQLATHYNDGWIPEFARDFLQEKWDKDKEICTEEDLIAIAIGQTKIENEAVLKANKFLFCDTNLLVTKVFSDIFYHRCDARLEEAAKEHEYDLIFLTYIDVPWEADDLRDSPDDREKTFKIFEKAIVKNGNPYIKIEGNKEVRFKKAVQVIDELLIAKELGFSTADFVAIYNKGISMATIQKQMTFFKEGFPKINLVRSAIKKDGISVYSEEEVQRFITSFDDNKEKHAIEKFVPASGAATRMFQFLLEFIKEFDVENDTLNAYINRKKCAHLSVFLVGLKSFPFYQELKQKTIGIYPDYFTKEKEVRSYFLIKTLLSNQYFDFANKPKGILPFHQKEDEVLSPIEEHIKEAVFYEIPNQKTKIHFTVSPEHQSAFEEITKKHEAIEVSFSYQKEETDTLAVTVENKPFRDATDSLVFRPGGHGALIANLNALSSDIVFIKNIDNVSQNHISDIVKYKKLLGGILFQLQQQIFGFLKDLQQDSVTDEKIATIKEFAQKQLHLVFPNDFEMYKKTFQITYLFNELNRPVRICGMVRNEGEPGGGPFWVKNEEGKVSLQIVETSQIDLTNKKQAQIVSDATHFNPVDLVCGLKNHKGEKFNLTQFVDQNTGFIVSKNTEGQLYKAYELPGLWNGAMAKWLTVFVEVPVITFNPVKTINDLLKPAHQPENNG</sequence>
<protein>
    <submittedName>
        <fullName evidence="3">DUF4301 family protein</fullName>
    </submittedName>
</protein>
<dbReference type="SUPFAM" id="SSF52540">
    <property type="entry name" value="P-loop containing nucleoside triphosphate hydrolases"/>
    <property type="match status" value="1"/>
</dbReference>
<reference evidence="4" key="1">
    <citation type="journal article" date="2019" name="Int. J. Syst. Evol. Microbiol.">
        <title>The Global Catalogue of Microorganisms (GCM) 10K type strain sequencing project: providing services to taxonomists for standard genome sequencing and annotation.</title>
        <authorList>
            <consortium name="The Broad Institute Genomics Platform"/>
            <consortium name="The Broad Institute Genome Sequencing Center for Infectious Disease"/>
            <person name="Wu L."/>
            <person name="Ma J."/>
        </authorList>
    </citation>
    <scope>NUCLEOTIDE SEQUENCE [LARGE SCALE GENOMIC DNA]</scope>
    <source>
        <strain evidence="4">KCTC 52644</strain>
    </source>
</reference>
<evidence type="ECO:0000259" key="1">
    <source>
        <dbReference type="Pfam" id="PF13521"/>
    </source>
</evidence>
<organism evidence="3 4">
    <name type="scientific">Flavobacterium ardleyense</name>
    <dbReference type="NCBI Taxonomy" id="2038737"/>
    <lineage>
        <taxon>Bacteria</taxon>
        <taxon>Pseudomonadati</taxon>
        <taxon>Bacteroidota</taxon>
        <taxon>Flavobacteriia</taxon>
        <taxon>Flavobacteriales</taxon>
        <taxon>Flavobacteriaceae</taxon>
        <taxon>Flavobacterium</taxon>
    </lineage>
</organism>
<dbReference type="Proteomes" id="UP001597549">
    <property type="component" value="Unassembled WGS sequence"/>
</dbReference>
<dbReference type="PANTHER" id="PTHR37512">
    <property type="entry name" value="TRIFUNCTIONAL NAD BIOSYNTHESIS/REGULATOR PROTEIN NADR"/>
    <property type="match status" value="1"/>
</dbReference>